<dbReference type="InterPro" id="IPR038770">
    <property type="entry name" value="Na+/solute_symporter_sf"/>
</dbReference>
<evidence type="ECO:0000256" key="3">
    <source>
        <dbReference type="ARBA" id="ARBA00022448"/>
    </source>
</evidence>
<keyword evidence="7 8" id="KW-0472">Membrane</keyword>
<name>A0A1Q2D4E0_9ENTE</name>
<evidence type="ECO:0000256" key="4">
    <source>
        <dbReference type="ARBA" id="ARBA00022475"/>
    </source>
</evidence>
<evidence type="ECO:0000313" key="10">
    <source>
        <dbReference type="Proteomes" id="UP000188246"/>
    </source>
</evidence>
<feature type="transmembrane region" description="Helical" evidence="8">
    <location>
        <begin position="98"/>
        <end position="117"/>
    </location>
</feature>
<dbReference type="Gene3D" id="1.20.1530.20">
    <property type="match status" value="1"/>
</dbReference>
<feature type="transmembrane region" description="Helical" evidence="8">
    <location>
        <begin position="129"/>
        <end position="149"/>
    </location>
</feature>
<dbReference type="PANTHER" id="PTHR36838:SF1">
    <property type="entry name" value="SLR1864 PROTEIN"/>
    <property type="match status" value="1"/>
</dbReference>
<sequence>MLANYSTIIVLFAIIAMGYLIARKKKFTKEISAAMSFFVITFSLPAEIFLRITREFTKNDLIAVFKDALLPLLVIILLFLSGFFLAKIFNKGNQTSGGFILCFASPSAAFIGFPIILGLYGDRGLPYALLYYILTSLATWTVGVTLINKDGDRINGTKTTFSVMKLVKEVFSAPVIAFIIAGIFVFMGWHLPTIGQTFFNYIGETTSPLAMLFIGMSIYEIGLSKLKFTKEVLGILVGRFIVAPIIVVVFAKLLNVSSMMAAVCLIQASLPVSNSVAILTGERNIDVDVTDSSLTYSLLAYLVIFPVLMKLIDLFFI</sequence>
<feature type="transmembrane region" description="Helical" evidence="8">
    <location>
        <begin position="298"/>
        <end position="316"/>
    </location>
</feature>
<feature type="transmembrane region" description="Helical" evidence="8">
    <location>
        <begin position="68"/>
        <end position="86"/>
    </location>
</feature>
<organism evidence="9 10">
    <name type="scientific">Vagococcus penaei</name>
    <dbReference type="NCBI Taxonomy" id="633807"/>
    <lineage>
        <taxon>Bacteria</taxon>
        <taxon>Bacillati</taxon>
        <taxon>Bacillota</taxon>
        <taxon>Bacilli</taxon>
        <taxon>Lactobacillales</taxon>
        <taxon>Enterococcaceae</taxon>
        <taxon>Vagococcus</taxon>
    </lineage>
</organism>
<feature type="transmembrane region" description="Helical" evidence="8">
    <location>
        <begin position="170"/>
        <end position="192"/>
    </location>
</feature>
<keyword evidence="4" id="KW-1003">Cell membrane</keyword>
<evidence type="ECO:0000256" key="8">
    <source>
        <dbReference type="SAM" id="Phobius"/>
    </source>
</evidence>
<dbReference type="KEGG" id="vpi:BW732_02380"/>
<comment type="subcellular location">
    <subcellularLocation>
        <location evidence="1">Cell membrane</location>
        <topology evidence="1">Multi-pass membrane protein</topology>
    </subcellularLocation>
</comment>
<evidence type="ECO:0000256" key="2">
    <source>
        <dbReference type="ARBA" id="ARBA00010145"/>
    </source>
</evidence>
<proteinExistence type="inferred from homology"/>
<dbReference type="GO" id="GO:0005886">
    <property type="term" value="C:plasma membrane"/>
    <property type="evidence" value="ECO:0007669"/>
    <property type="project" value="UniProtKB-SubCell"/>
</dbReference>
<comment type="similarity">
    <text evidence="2">Belongs to the auxin efflux carrier (TC 2.A.69) family.</text>
</comment>
<keyword evidence="5 8" id="KW-0812">Transmembrane</keyword>
<reference evidence="9 10" key="1">
    <citation type="journal article" date="2010" name="Int. J. Syst. Evol. Microbiol.">
        <title>Vagococcus penaei sp. nov., isolated from spoilage microbiota of cooked shrimp (Penaeus vannamei).</title>
        <authorList>
            <person name="Jaffres E."/>
            <person name="Prevost H."/>
            <person name="Rossero A."/>
            <person name="Joffraud J.J."/>
            <person name="Dousset X."/>
        </authorList>
    </citation>
    <scope>NUCLEOTIDE SEQUENCE [LARGE SCALE GENOMIC DNA]</scope>
    <source>
        <strain evidence="9 10">CD276</strain>
    </source>
</reference>
<evidence type="ECO:0000256" key="1">
    <source>
        <dbReference type="ARBA" id="ARBA00004651"/>
    </source>
</evidence>
<dbReference type="GO" id="GO:0055085">
    <property type="term" value="P:transmembrane transport"/>
    <property type="evidence" value="ECO:0007669"/>
    <property type="project" value="InterPro"/>
</dbReference>
<dbReference type="EMBL" id="CP019609">
    <property type="protein sequence ID" value="AQP53191.1"/>
    <property type="molecule type" value="Genomic_DNA"/>
</dbReference>
<evidence type="ECO:0000256" key="5">
    <source>
        <dbReference type="ARBA" id="ARBA00022692"/>
    </source>
</evidence>
<feature type="transmembrane region" description="Helical" evidence="8">
    <location>
        <begin position="198"/>
        <end position="219"/>
    </location>
</feature>
<keyword evidence="6 8" id="KW-1133">Transmembrane helix</keyword>
<keyword evidence="3" id="KW-0813">Transport</keyword>
<evidence type="ECO:0008006" key="11">
    <source>
        <dbReference type="Google" id="ProtNLM"/>
    </source>
</evidence>
<dbReference type="InterPro" id="IPR004776">
    <property type="entry name" value="Mem_transp_PIN-like"/>
</dbReference>
<dbReference type="PANTHER" id="PTHR36838">
    <property type="entry name" value="AUXIN EFFLUX CARRIER FAMILY PROTEIN"/>
    <property type="match status" value="1"/>
</dbReference>
<dbReference type="Proteomes" id="UP000188246">
    <property type="component" value="Chromosome"/>
</dbReference>
<evidence type="ECO:0000256" key="7">
    <source>
        <dbReference type="ARBA" id="ARBA00023136"/>
    </source>
</evidence>
<dbReference type="AlphaFoldDB" id="A0A1Q2D4E0"/>
<feature type="transmembrane region" description="Helical" evidence="8">
    <location>
        <begin position="231"/>
        <end position="251"/>
    </location>
</feature>
<evidence type="ECO:0000256" key="6">
    <source>
        <dbReference type="ARBA" id="ARBA00022989"/>
    </source>
</evidence>
<feature type="transmembrane region" description="Helical" evidence="8">
    <location>
        <begin position="34"/>
        <end position="53"/>
    </location>
</feature>
<dbReference type="Pfam" id="PF03547">
    <property type="entry name" value="Mem_trans"/>
    <property type="match status" value="1"/>
</dbReference>
<dbReference type="STRING" id="633807.BW732_02380"/>
<keyword evidence="10" id="KW-1185">Reference proteome</keyword>
<feature type="transmembrane region" description="Helical" evidence="8">
    <location>
        <begin position="6"/>
        <end position="22"/>
    </location>
</feature>
<gene>
    <name evidence="9" type="ORF">BW732_02380</name>
</gene>
<accession>A0A1Q2D4E0</accession>
<dbReference type="RefSeq" id="WP_161485498.1">
    <property type="nucleotide sequence ID" value="NZ_CP019609.1"/>
</dbReference>
<protein>
    <recommendedName>
        <fullName evidence="11">Permease</fullName>
    </recommendedName>
</protein>
<evidence type="ECO:0000313" key="9">
    <source>
        <dbReference type="EMBL" id="AQP53191.1"/>
    </source>
</evidence>